<evidence type="ECO:0000313" key="1">
    <source>
        <dbReference type="EMBL" id="CAD7426812.1"/>
    </source>
</evidence>
<proteinExistence type="predicted"/>
<gene>
    <name evidence="1" type="ORF">TMSB3V08_LOCUS3683</name>
</gene>
<name>A0A7R9E5H8_9NEOP</name>
<dbReference type="EMBL" id="OB793281">
    <property type="protein sequence ID" value="CAD7426812.1"/>
    <property type="molecule type" value="Genomic_DNA"/>
</dbReference>
<organism evidence="1">
    <name type="scientific">Timema monikensis</name>
    <dbReference type="NCBI Taxonomy" id="170555"/>
    <lineage>
        <taxon>Eukaryota</taxon>
        <taxon>Metazoa</taxon>
        <taxon>Ecdysozoa</taxon>
        <taxon>Arthropoda</taxon>
        <taxon>Hexapoda</taxon>
        <taxon>Insecta</taxon>
        <taxon>Pterygota</taxon>
        <taxon>Neoptera</taxon>
        <taxon>Polyneoptera</taxon>
        <taxon>Phasmatodea</taxon>
        <taxon>Timematodea</taxon>
        <taxon>Timematoidea</taxon>
        <taxon>Timematidae</taxon>
        <taxon>Timema</taxon>
    </lineage>
</organism>
<protein>
    <submittedName>
        <fullName evidence="1">Uncharacterized protein</fullName>
    </submittedName>
</protein>
<reference evidence="1" key="1">
    <citation type="submission" date="2020-11" db="EMBL/GenBank/DDBJ databases">
        <authorList>
            <person name="Tran Van P."/>
        </authorList>
    </citation>
    <scope>NUCLEOTIDE SEQUENCE</scope>
</reference>
<sequence length="597" mass="65540">MKTVFQQYADRQPLARVAAVHTSAVLSKQFLLQKHQALPLPTRQTVAVEPSLLESNATCPVITRVAACCARVTVGTHRDVTVQAGVPRATETGVVPYTRLVLAHGPLRASIVPAVRLLHLTVHATVSCDKGLWFSHEDTRSQPPTYGQVSVSTHRAARRVLRADRRCWYTGLSRTPLSRALRPPWSSCCWGTRNRWWPPPGSGRSWPDTERTGLGRCPSSGRLSLFDGFRRNSFERREQYHPLTSTVLLVRRSGLVGEGAGRTGLAVLETVGRGLPGVTVAGALQTRHQTSGGVSPVPAHGSPWGNGGMNLVGLCSDRNLGYMGYTSAVSLQRMSQLGNALNKTFEHKHLGTSLVSMLSTSPTLQSKPLEMLERRALKGGHWLPIADTFRRGSMTALATHDQDLYLDLPIIVIPVYWESNALDYAATEAGGRKLLTCTTFSSSSLGLLSMIDTFMLTLTAEHRCVNTLFRLEDTIGDYRCWCPRAFLFATECLYWLTVGKPKKPKNTKIIKDDAIIPVLSSADLEMASGLVAKFVRRHHGDVFKLSDRDGGPLWYEGDPHITGSIRRVDAAPGVVEVDDVTLLSVHEFNDVALRTAQ</sequence>
<accession>A0A7R9E5H8</accession>
<dbReference type="AlphaFoldDB" id="A0A7R9E5H8"/>